<proteinExistence type="predicted"/>
<dbReference type="AlphaFoldDB" id="A0A224YGD2"/>
<accession>A0A224YGD2</accession>
<name>A0A224YGD2_9ACAR</name>
<evidence type="ECO:0000313" key="1">
    <source>
        <dbReference type="EMBL" id="MAA13024.1"/>
    </source>
</evidence>
<protein>
    <submittedName>
        <fullName evidence="1">Uncharacterized protein</fullName>
    </submittedName>
</protein>
<sequence length="91" mass="10742">MQLVLLQFHSAFTIKCSLCISTGFLHDQQTYLLHKQICMCQIRKNKCLFWLLWQGCILHINVYSMDSRMCMQYTYNRQLLQTKTTAASLSN</sequence>
<dbReference type="EMBL" id="GFPF01001878">
    <property type="protein sequence ID" value="MAA13024.1"/>
    <property type="molecule type" value="Transcribed_RNA"/>
</dbReference>
<organism evidence="1">
    <name type="scientific">Rhipicephalus zambeziensis</name>
    <dbReference type="NCBI Taxonomy" id="60191"/>
    <lineage>
        <taxon>Eukaryota</taxon>
        <taxon>Metazoa</taxon>
        <taxon>Ecdysozoa</taxon>
        <taxon>Arthropoda</taxon>
        <taxon>Chelicerata</taxon>
        <taxon>Arachnida</taxon>
        <taxon>Acari</taxon>
        <taxon>Parasitiformes</taxon>
        <taxon>Ixodida</taxon>
        <taxon>Ixodoidea</taxon>
        <taxon>Ixodidae</taxon>
        <taxon>Rhipicephalinae</taxon>
        <taxon>Rhipicephalus</taxon>
        <taxon>Rhipicephalus</taxon>
    </lineage>
</organism>
<reference evidence="1" key="1">
    <citation type="journal article" date="2017" name="Parasit. Vectors">
        <title>Sialotranscriptomics of Rhipicephalus zambeziensis reveals intricate expression profiles of secretory proteins and suggests tight temporal transcriptional regulation during blood-feeding.</title>
        <authorList>
            <person name="de Castro M.H."/>
            <person name="de Klerk D."/>
            <person name="Pienaar R."/>
            <person name="Rees D.J.G."/>
            <person name="Mans B.J."/>
        </authorList>
    </citation>
    <scope>NUCLEOTIDE SEQUENCE</scope>
    <source>
        <tissue evidence="1">Salivary glands</tissue>
    </source>
</reference>